<feature type="transmembrane region" description="Helical" evidence="7">
    <location>
        <begin position="56"/>
        <end position="73"/>
    </location>
</feature>
<dbReference type="Pfam" id="PF05631">
    <property type="entry name" value="MFS_5"/>
    <property type="match status" value="1"/>
</dbReference>
<dbReference type="OrthoDB" id="263957at2759"/>
<organism evidence="8 9">
    <name type="scientific">Fusarium austroafricanum</name>
    <dbReference type="NCBI Taxonomy" id="2364996"/>
    <lineage>
        <taxon>Eukaryota</taxon>
        <taxon>Fungi</taxon>
        <taxon>Dikarya</taxon>
        <taxon>Ascomycota</taxon>
        <taxon>Pezizomycotina</taxon>
        <taxon>Sordariomycetes</taxon>
        <taxon>Hypocreomycetidae</taxon>
        <taxon>Hypocreales</taxon>
        <taxon>Nectriaceae</taxon>
        <taxon>Fusarium</taxon>
        <taxon>Fusarium concolor species complex</taxon>
    </lineage>
</organism>
<dbReference type="PANTHER" id="PTHR23516:SF1">
    <property type="entry name" value="MOLYBDATE-ANION TRANSPORTER"/>
    <property type="match status" value="1"/>
</dbReference>
<comment type="subcellular location">
    <subcellularLocation>
        <location evidence="1">Cell membrane</location>
        <topology evidence="1">Multi-pass membrane protein</topology>
    </subcellularLocation>
</comment>
<dbReference type="Proteomes" id="UP000605986">
    <property type="component" value="Unassembled WGS sequence"/>
</dbReference>
<keyword evidence="4 7" id="KW-0812">Transmembrane</keyword>
<dbReference type="PANTHER" id="PTHR23516">
    <property type="entry name" value="SAM (S-ADENOSYL METHIONINE) TRANSPORTER"/>
    <property type="match status" value="1"/>
</dbReference>
<accession>A0A8H4NVA5</accession>
<keyword evidence="2" id="KW-0813">Transport</keyword>
<keyword evidence="9" id="KW-1185">Reference proteome</keyword>
<evidence type="ECO:0000256" key="3">
    <source>
        <dbReference type="ARBA" id="ARBA00022475"/>
    </source>
</evidence>
<protein>
    <submittedName>
        <fullName evidence="8">Major facilitator superfamily domain-containing protein 5</fullName>
    </submittedName>
</protein>
<evidence type="ECO:0000256" key="7">
    <source>
        <dbReference type="SAM" id="Phobius"/>
    </source>
</evidence>
<comment type="caution">
    <text evidence="8">The sequence shown here is derived from an EMBL/GenBank/DDBJ whole genome shotgun (WGS) entry which is preliminary data.</text>
</comment>
<feature type="transmembrane region" description="Helical" evidence="7">
    <location>
        <begin position="25"/>
        <end position="49"/>
    </location>
</feature>
<dbReference type="GO" id="GO:0015098">
    <property type="term" value="F:molybdate ion transmembrane transporter activity"/>
    <property type="evidence" value="ECO:0007669"/>
    <property type="project" value="InterPro"/>
</dbReference>
<evidence type="ECO:0000256" key="2">
    <source>
        <dbReference type="ARBA" id="ARBA00022448"/>
    </source>
</evidence>
<name>A0A8H4NVA5_9HYPO</name>
<evidence type="ECO:0000313" key="8">
    <source>
        <dbReference type="EMBL" id="KAF4452504.1"/>
    </source>
</evidence>
<dbReference type="EMBL" id="JAADJG010000184">
    <property type="protein sequence ID" value="KAF4452504.1"/>
    <property type="molecule type" value="Genomic_DNA"/>
</dbReference>
<feature type="transmembrane region" description="Helical" evidence="7">
    <location>
        <begin position="93"/>
        <end position="113"/>
    </location>
</feature>
<sequence>MFGSYSLAERWVEQGFDKGEGGLSLIYSTMALTKGFVAMGCGVVAQMLVNLSGSQVAPFLASIVCLSIAQVMISRSWVENAGPHSLTSTRISSIFALLGDPALLVCAFALSVFEGSIHVMVYSWPDAIMSARTQARKWGNPPFGLIYADFMAALTIGSF</sequence>
<evidence type="ECO:0000256" key="4">
    <source>
        <dbReference type="ARBA" id="ARBA00022692"/>
    </source>
</evidence>
<keyword evidence="5 7" id="KW-1133">Transmembrane helix</keyword>
<dbReference type="AlphaFoldDB" id="A0A8H4NVA5"/>
<keyword evidence="6 7" id="KW-0472">Membrane</keyword>
<evidence type="ECO:0000256" key="1">
    <source>
        <dbReference type="ARBA" id="ARBA00004651"/>
    </source>
</evidence>
<evidence type="ECO:0000256" key="5">
    <source>
        <dbReference type="ARBA" id="ARBA00022989"/>
    </source>
</evidence>
<evidence type="ECO:0000256" key="6">
    <source>
        <dbReference type="ARBA" id="ARBA00023136"/>
    </source>
</evidence>
<keyword evidence="3" id="KW-1003">Cell membrane</keyword>
<gene>
    <name evidence="8" type="ORF">F53441_4665</name>
</gene>
<evidence type="ECO:0000313" key="9">
    <source>
        <dbReference type="Proteomes" id="UP000605986"/>
    </source>
</evidence>
<feature type="non-terminal residue" evidence="8">
    <location>
        <position position="1"/>
    </location>
</feature>
<reference evidence="8" key="1">
    <citation type="submission" date="2020-01" db="EMBL/GenBank/DDBJ databases">
        <title>Identification and distribution of gene clusters putatively required for synthesis of sphingolipid metabolism inhibitors in phylogenetically diverse species of the filamentous fungus Fusarium.</title>
        <authorList>
            <person name="Kim H.-S."/>
            <person name="Busman M."/>
            <person name="Brown D.W."/>
            <person name="Divon H."/>
            <person name="Uhlig S."/>
            <person name="Proctor R.H."/>
        </authorList>
    </citation>
    <scope>NUCLEOTIDE SEQUENCE</scope>
    <source>
        <strain evidence="8">NRRL 53441</strain>
    </source>
</reference>
<dbReference type="InterPro" id="IPR008509">
    <property type="entry name" value="MOT2/MFSD5"/>
</dbReference>
<proteinExistence type="predicted"/>
<dbReference type="GO" id="GO:0005886">
    <property type="term" value="C:plasma membrane"/>
    <property type="evidence" value="ECO:0007669"/>
    <property type="project" value="UniProtKB-SubCell"/>
</dbReference>